<feature type="compositionally biased region" description="Basic and acidic residues" evidence="4">
    <location>
        <begin position="48"/>
        <end position="66"/>
    </location>
</feature>
<dbReference type="PhylomeDB" id="A7TEC2"/>
<dbReference type="HOGENOM" id="CLU_154049_0_0_1"/>
<name>A7TEC2_VANPO</name>
<feature type="compositionally biased region" description="Low complexity" evidence="4">
    <location>
        <begin position="16"/>
        <end position="29"/>
    </location>
</feature>
<dbReference type="FunCoup" id="A7TEC2">
    <property type="interactions" value="41"/>
</dbReference>
<dbReference type="EMBL" id="DS480379">
    <property type="protein sequence ID" value="EDO19444.1"/>
    <property type="molecule type" value="Genomic_DNA"/>
</dbReference>
<keyword evidence="6" id="KW-1185">Reference proteome</keyword>
<dbReference type="InParanoid" id="A7TEC2"/>
<dbReference type="Pfam" id="PF15811">
    <property type="entry name" value="SVIP"/>
    <property type="match status" value="1"/>
</dbReference>
<dbReference type="Proteomes" id="UP000000267">
    <property type="component" value="Unassembled WGS sequence"/>
</dbReference>
<proteinExistence type="predicted"/>
<feature type="region of interest" description="Disordered" evidence="4">
    <location>
        <begin position="1"/>
        <end position="129"/>
    </location>
</feature>
<organism evidence="6">
    <name type="scientific">Vanderwaltozyma polyspora (strain ATCC 22028 / DSM 70294 / BCRC 21397 / CBS 2163 / NBRC 10782 / NRRL Y-8283 / UCD 57-17)</name>
    <name type="common">Kluyveromyces polysporus</name>
    <dbReference type="NCBI Taxonomy" id="436907"/>
    <lineage>
        <taxon>Eukaryota</taxon>
        <taxon>Fungi</taxon>
        <taxon>Dikarya</taxon>
        <taxon>Ascomycota</taxon>
        <taxon>Saccharomycotina</taxon>
        <taxon>Saccharomycetes</taxon>
        <taxon>Saccharomycetales</taxon>
        <taxon>Saccharomycetaceae</taxon>
        <taxon>Vanderwaltozyma</taxon>
    </lineage>
</organism>
<dbReference type="RefSeq" id="XP_001647302.1">
    <property type="nucleotide sequence ID" value="XM_001647252.1"/>
</dbReference>
<dbReference type="AlphaFoldDB" id="A7TEC2"/>
<gene>
    <name evidence="5" type="ORF">Kpol_1002p92</name>
</gene>
<keyword evidence="1" id="KW-0519">Myristate</keyword>
<feature type="compositionally biased region" description="Basic and acidic residues" evidence="4">
    <location>
        <begin position="113"/>
        <end position="129"/>
    </location>
</feature>
<dbReference type="OMA" id="TSKPHIR"/>
<reference evidence="5 6" key="1">
    <citation type="journal article" date="2007" name="Proc. Natl. Acad. Sci. U.S.A.">
        <title>Independent sorting-out of thousands of duplicated gene pairs in two yeast species descended from a whole-genome duplication.</title>
        <authorList>
            <person name="Scannell D.R."/>
            <person name="Frank A.C."/>
            <person name="Conant G.C."/>
            <person name="Byrne K.P."/>
            <person name="Woolfit M."/>
            <person name="Wolfe K.H."/>
        </authorList>
    </citation>
    <scope>NUCLEOTIDE SEQUENCE [LARGE SCALE GENOMIC DNA]</scope>
    <source>
        <strain evidence="6">ATCC 22028 / DSM 70294 / BCRC 21397 / CBS 2163 / NBRC 10782 / NRRL Y-8283 / UCD 57-17</strain>
    </source>
</reference>
<evidence type="ECO:0000256" key="2">
    <source>
        <dbReference type="ARBA" id="ARBA00023139"/>
    </source>
</evidence>
<dbReference type="GeneID" id="5547796"/>
<keyword evidence="2" id="KW-0564">Palmitate</keyword>
<dbReference type="eggNOG" id="ENOG502S7W1">
    <property type="taxonomic scope" value="Eukaryota"/>
</dbReference>
<protein>
    <submittedName>
        <fullName evidence="5">Uncharacterized protein</fullName>
    </submittedName>
</protein>
<evidence type="ECO:0000313" key="6">
    <source>
        <dbReference type="Proteomes" id="UP000000267"/>
    </source>
</evidence>
<dbReference type="OrthoDB" id="4036141at2759"/>
<evidence type="ECO:0000313" key="5">
    <source>
        <dbReference type="EMBL" id="EDO19444.1"/>
    </source>
</evidence>
<dbReference type="InterPro" id="IPR031632">
    <property type="entry name" value="SVIP"/>
</dbReference>
<sequence length="129" mass="14474">MGLCASTHEEPVSSQPKPVVKTKSTPKSKNVPQRQANADLNKRKQKKKQNDTTDFKISEQSDENRTKLTPQEAAKLAAEKRLAESNEKDTKGALGKKLATERAKSHKSQMVEQVEKQKIEKANEDLVYD</sequence>
<keyword evidence="3" id="KW-0449">Lipoprotein</keyword>
<dbReference type="KEGG" id="vpo:Kpol_1002p92"/>
<evidence type="ECO:0000256" key="3">
    <source>
        <dbReference type="ARBA" id="ARBA00023288"/>
    </source>
</evidence>
<evidence type="ECO:0000256" key="1">
    <source>
        <dbReference type="ARBA" id="ARBA00022707"/>
    </source>
</evidence>
<accession>A7TEC2</accession>
<feature type="compositionally biased region" description="Basic and acidic residues" evidence="4">
    <location>
        <begin position="77"/>
        <end position="91"/>
    </location>
</feature>
<evidence type="ECO:0000256" key="4">
    <source>
        <dbReference type="SAM" id="MobiDB-lite"/>
    </source>
</evidence>